<comment type="caution">
    <text evidence="2">The sequence shown here is derived from an EMBL/GenBank/DDBJ whole genome shotgun (WGS) entry which is preliminary data.</text>
</comment>
<feature type="transmembrane region" description="Helical" evidence="1">
    <location>
        <begin position="13"/>
        <end position="35"/>
    </location>
</feature>
<evidence type="ECO:0000313" key="2">
    <source>
        <dbReference type="EMBL" id="MBB3148592.1"/>
    </source>
</evidence>
<feature type="transmembrane region" description="Helical" evidence="1">
    <location>
        <begin position="56"/>
        <end position="78"/>
    </location>
</feature>
<organism evidence="2 3">
    <name type="scientific">Phyllobacterium trifolii</name>
    <dbReference type="NCBI Taxonomy" id="300193"/>
    <lineage>
        <taxon>Bacteria</taxon>
        <taxon>Pseudomonadati</taxon>
        <taxon>Pseudomonadota</taxon>
        <taxon>Alphaproteobacteria</taxon>
        <taxon>Hyphomicrobiales</taxon>
        <taxon>Phyllobacteriaceae</taxon>
        <taxon>Phyllobacterium</taxon>
    </lineage>
</organism>
<dbReference type="Proteomes" id="UP000554520">
    <property type="component" value="Unassembled WGS sequence"/>
</dbReference>
<accession>A0A839UIJ6</accession>
<dbReference type="AlphaFoldDB" id="A0A839UIJ6"/>
<dbReference type="RefSeq" id="WP_112532677.1">
    <property type="nucleotide sequence ID" value="NZ_JACHXN010000021.1"/>
</dbReference>
<evidence type="ECO:0008006" key="4">
    <source>
        <dbReference type="Google" id="ProtNLM"/>
    </source>
</evidence>
<gene>
    <name evidence="2" type="ORF">FHS21_005040</name>
</gene>
<evidence type="ECO:0000256" key="1">
    <source>
        <dbReference type="SAM" id="Phobius"/>
    </source>
</evidence>
<keyword evidence="3" id="KW-1185">Reference proteome</keyword>
<reference evidence="2 3" key="1">
    <citation type="submission" date="2020-08" db="EMBL/GenBank/DDBJ databases">
        <title>Genomic Encyclopedia of Type Strains, Phase III (KMG-III): the genomes of soil and plant-associated and newly described type strains.</title>
        <authorList>
            <person name="Whitman W."/>
        </authorList>
    </citation>
    <scope>NUCLEOTIDE SEQUENCE [LARGE SCALE GENOMIC DNA]</scope>
    <source>
        <strain evidence="2 3">CECT 7015</strain>
    </source>
</reference>
<keyword evidence="1" id="KW-0812">Transmembrane</keyword>
<proteinExistence type="predicted"/>
<dbReference type="SUPFAM" id="SSF81324">
    <property type="entry name" value="Voltage-gated potassium channels"/>
    <property type="match status" value="1"/>
</dbReference>
<sequence>MDEVSNTNPVLEIVVGTLILIVVIFVHGAGIRVINRQFSKSWIRITKNTSHWRPNLLLAATIASLATLHFAETLIWAVPISVRGLIPPMRDSYYFVLENYTTLGEGTIRLPDQWRLLGPIIAISGLFTFGWTGSVLVSIMTEFGRLDRDRAKNSDGGISSGDADVDG</sequence>
<feature type="transmembrane region" description="Helical" evidence="1">
    <location>
        <begin position="116"/>
        <end position="140"/>
    </location>
</feature>
<dbReference type="EMBL" id="JACHXN010000021">
    <property type="protein sequence ID" value="MBB3148592.1"/>
    <property type="molecule type" value="Genomic_DNA"/>
</dbReference>
<evidence type="ECO:0000313" key="3">
    <source>
        <dbReference type="Proteomes" id="UP000554520"/>
    </source>
</evidence>
<keyword evidence="1" id="KW-1133">Transmembrane helix</keyword>
<protein>
    <recommendedName>
        <fullName evidence="4">Two pore domain potassium channel family protein</fullName>
    </recommendedName>
</protein>
<name>A0A839UIJ6_9HYPH</name>
<keyword evidence="1" id="KW-0472">Membrane</keyword>